<dbReference type="PANTHER" id="PTHR43788:SF16">
    <property type="entry name" value="HELICASE WITH ZINC FINGER 2"/>
    <property type="match status" value="1"/>
</dbReference>
<accession>A0ABN9FJW2</accession>
<keyword evidence="1" id="KW-0547">Nucleotide-binding</keyword>
<evidence type="ECO:0000313" key="7">
    <source>
        <dbReference type="Proteomes" id="UP001162483"/>
    </source>
</evidence>
<dbReference type="InterPro" id="IPR047187">
    <property type="entry name" value="SF1_C_Upf1"/>
</dbReference>
<dbReference type="CDD" id="cd18808">
    <property type="entry name" value="SF1_C_Upf1"/>
    <property type="match status" value="1"/>
</dbReference>
<keyword evidence="4" id="KW-0067">ATP-binding</keyword>
<keyword evidence="3" id="KW-0347">Helicase</keyword>
<evidence type="ECO:0000256" key="3">
    <source>
        <dbReference type="ARBA" id="ARBA00022806"/>
    </source>
</evidence>
<dbReference type="PANTHER" id="PTHR43788">
    <property type="entry name" value="DNA2/NAM7 HELICASE FAMILY MEMBER"/>
    <property type="match status" value="1"/>
</dbReference>
<dbReference type="Gene3D" id="3.40.50.300">
    <property type="entry name" value="P-loop containing nucleotide triphosphate hydrolases"/>
    <property type="match status" value="1"/>
</dbReference>
<evidence type="ECO:0000259" key="5">
    <source>
        <dbReference type="Pfam" id="PF13087"/>
    </source>
</evidence>
<dbReference type="Pfam" id="PF13087">
    <property type="entry name" value="AAA_12"/>
    <property type="match status" value="1"/>
</dbReference>
<dbReference type="SUPFAM" id="SSF52540">
    <property type="entry name" value="P-loop containing nucleoside triphosphate hydrolases"/>
    <property type="match status" value="1"/>
</dbReference>
<keyword evidence="2" id="KW-0378">Hydrolase</keyword>
<name>A0ABN9FJW2_9NEOB</name>
<sequence length="110" mass="12680">MRLSNVTVSTIMKSQGSEWRYVIFSTVRSVSAQELDSRPTISWQRKYLGFLGDPNQINVALTRAKEGLCILGNSNLLWCCPLWKRLLQHYTQRGARVRAADIMVVPNRRR</sequence>
<evidence type="ECO:0000256" key="1">
    <source>
        <dbReference type="ARBA" id="ARBA00022741"/>
    </source>
</evidence>
<keyword evidence="7" id="KW-1185">Reference proteome</keyword>
<dbReference type="EMBL" id="CATNWA010017007">
    <property type="protein sequence ID" value="CAI9597249.1"/>
    <property type="molecule type" value="Genomic_DNA"/>
</dbReference>
<dbReference type="InterPro" id="IPR050534">
    <property type="entry name" value="Coronavir_polyprotein_1ab"/>
</dbReference>
<reference evidence="6" key="1">
    <citation type="submission" date="2023-05" db="EMBL/GenBank/DDBJ databases">
        <authorList>
            <person name="Stuckert A."/>
        </authorList>
    </citation>
    <scope>NUCLEOTIDE SEQUENCE</scope>
</reference>
<dbReference type="Proteomes" id="UP001162483">
    <property type="component" value="Unassembled WGS sequence"/>
</dbReference>
<organism evidence="6 7">
    <name type="scientific">Staurois parvus</name>
    <dbReference type="NCBI Taxonomy" id="386267"/>
    <lineage>
        <taxon>Eukaryota</taxon>
        <taxon>Metazoa</taxon>
        <taxon>Chordata</taxon>
        <taxon>Craniata</taxon>
        <taxon>Vertebrata</taxon>
        <taxon>Euteleostomi</taxon>
        <taxon>Amphibia</taxon>
        <taxon>Batrachia</taxon>
        <taxon>Anura</taxon>
        <taxon>Neobatrachia</taxon>
        <taxon>Ranoidea</taxon>
        <taxon>Ranidae</taxon>
        <taxon>Staurois</taxon>
    </lineage>
</organism>
<proteinExistence type="predicted"/>
<dbReference type="InterPro" id="IPR027417">
    <property type="entry name" value="P-loop_NTPase"/>
</dbReference>
<comment type="caution">
    <text evidence="6">The sequence shown here is derived from an EMBL/GenBank/DDBJ whole genome shotgun (WGS) entry which is preliminary data.</text>
</comment>
<evidence type="ECO:0000256" key="4">
    <source>
        <dbReference type="ARBA" id="ARBA00022840"/>
    </source>
</evidence>
<protein>
    <recommendedName>
        <fullName evidence="5">DNA2/NAM7 helicase-like C-terminal domain-containing protein</fullName>
    </recommendedName>
</protein>
<dbReference type="InterPro" id="IPR041679">
    <property type="entry name" value="DNA2/NAM7-like_C"/>
</dbReference>
<feature type="domain" description="DNA2/NAM7 helicase-like C-terminal" evidence="5">
    <location>
        <begin position="5"/>
        <end position="74"/>
    </location>
</feature>
<evidence type="ECO:0000313" key="6">
    <source>
        <dbReference type="EMBL" id="CAI9597249.1"/>
    </source>
</evidence>
<evidence type="ECO:0000256" key="2">
    <source>
        <dbReference type="ARBA" id="ARBA00022801"/>
    </source>
</evidence>
<gene>
    <name evidence="6" type="ORF">SPARVUS_LOCUS12200310</name>
</gene>